<feature type="transmembrane region" description="Helical" evidence="1">
    <location>
        <begin position="37"/>
        <end position="55"/>
    </location>
</feature>
<evidence type="ECO:0000313" key="3">
    <source>
        <dbReference type="Proteomes" id="UP000319746"/>
    </source>
</evidence>
<protein>
    <recommendedName>
        <fullName evidence="4">Tetratricopeptide repeat protein</fullName>
    </recommendedName>
</protein>
<accession>A0A543AK19</accession>
<comment type="caution">
    <text evidence="2">The sequence shown here is derived from an EMBL/GenBank/DDBJ whole genome shotgun (WGS) entry which is preliminary data.</text>
</comment>
<dbReference type="RefSeq" id="WP_141866428.1">
    <property type="nucleotide sequence ID" value="NZ_BAABAN010000005.1"/>
</dbReference>
<proteinExistence type="predicted"/>
<dbReference type="Proteomes" id="UP000319746">
    <property type="component" value="Unassembled WGS sequence"/>
</dbReference>
<keyword evidence="1" id="KW-0472">Membrane</keyword>
<dbReference type="EMBL" id="VFOU01000002">
    <property type="protein sequence ID" value="TQL72938.1"/>
    <property type="molecule type" value="Genomic_DNA"/>
</dbReference>
<keyword evidence="3" id="KW-1185">Reference proteome</keyword>
<keyword evidence="1" id="KW-0812">Transmembrane</keyword>
<evidence type="ECO:0000313" key="2">
    <source>
        <dbReference type="EMBL" id="TQL72938.1"/>
    </source>
</evidence>
<dbReference type="OrthoDB" id="4485518at2"/>
<name>A0A543AK19_9MICC</name>
<keyword evidence="1" id="KW-1133">Transmembrane helix</keyword>
<evidence type="ECO:0000256" key="1">
    <source>
        <dbReference type="SAM" id="Phobius"/>
    </source>
</evidence>
<gene>
    <name evidence="2" type="ORF">FB556_1611</name>
</gene>
<dbReference type="SUPFAM" id="SSF48452">
    <property type="entry name" value="TPR-like"/>
    <property type="match status" value="1"/>
</dbReference>
<reference evidence="2 3" key="1">
    <citation type="submission" date="2019-06" db="EMBL/GenBank/DDBJ databases">
        <title>Sequencing the genomes of 1000 actinobacteria strains.</title>
        <authorList>
            <person name="Klenk H.-P."/>
        </authorList>
    </citation>
    <scope>NUCLEOTIDE SEQUENCE [LARGE SCALE GENOMIC DNA]</scope>
    <source>
        <strain evidence="2 3">DSM 24083</strain>
    </source>
</reference>
<dbReference type="Gene3D" id="1.25.40.10">
    <property type="entry name" value="Tetratricopeptide repeat domain"/>
    <property type="match status" value="1"/>
</dbReference>
<evidence type="ECO:0008006" key="4">
    <source>
        <dbReference type="Google" id="ProtNLM"/>
    </source>
</evidence>
<dbReference type="AlphaFoldDB" id="A0A543AK19"/>
<sequence>MKNKIAVGLLTALTLLFVVLALWSALAFILADSWIAKIIGICVVGIVLFGVWSLVRELRFGMNTEKLARILHTEGLLPEDNLPRTRGRIDRDAADKEFEVYRAETESDPQNWRSWYRLGLAYDAAGDRKRARAALRDAITMYQQH</sequence>
<dbReference type="InterPro" id="IPR011990">
    <property type="entry name" value="TPR-like_helical_dom_sf"/>
</dbReference>
<organism evidence="2 3">
    <name type="scientific">Enteractinococcus coprophilus</name>
    <dbReference type="NCBI Taxonomy" id="1027633"/>
    <lineage>
        <taxon>Bacteria</taxon>
        <taxon>Bacillati</taxon>
        <taxon>Actinomycetota</taxon>
        <taxon>Actinomycetes</taxon>
        <taxon>Micrococcales</taxon>
        <taxon>Micrococcaceae</taxon>
    </lineage>
</organism>